<comment type="cofactor">
    <cofactor evidence="1">
        <name>Mg(2+)</name>
        <dbReference type="ChEBI" id="CHEBI:18420"/>
    </cofactor>
</comment>
<dbReference type="EMBL" id="FOCQ01000004">
    <property type="protein sequence ID" value="SEM99642.1"/>
    <property type="molecule type" value="Genomic_DNA"/>
</dbReference>
<keyword evidence="2" id="KW-0378">Hydrolase</keyword>
<reference evidence="4 5" key="1">
    <citation type="submission" date="2016-10" db="EMBL/GenBank/DDBJ databases">
        <authorList>
            <person name="de Groot N.N."/>
        </authorList>
    </citation>
    <scope>NUCLEOTIDE SEQUENCE [LARGE SCALE GENOMIC DNA]</scope>
    <source>
        <strain evidence="4 5">DSM 46701</strain>
    </source>
</reference>
<sequence length="133" mass="14892">MKDRGSVILIRGNRVALIKRVRDGMTFYVIPGGRIKEGESPEDATIREAFEELGVTIAIKERVAIIEFNGGLQYYFLGEITGGTFGTGQGKEFTQLDRKRGTFETVWMEIKDLADHDVRPREIADLLLTGSVK</sequence>
<dbReference type="GO" id="GO:0016787">
    <property type="term" value="F:hydrolase activity"/>
    <property type="evidence" value="ECO:0007669"/>
    <property type="project" value="UniProtKB-KW"/>
</dbReference>
<evidence type="ECO:0000313" key="5">
    <source>
        <dbReference type="Proteomes" id="UP000199695"/>
    </source>
</evidence>
<evidence type="ECO:0000256" key="2">
    <source>
        <dbReference type="ARBA" id="ARBA00022801"/>
    </source>
</evidence>
<dbReference type="InterPro" id="IPR000086">
    <property type="entry name" value="NUDIX_hydrolase_dom"/>
</dbReference>
<protein>
    <submittedName>
        <fullName evidence="4">ADP-ribose pyrophosphatase YjhB, NUDIX family</fullName>
    </submittedName>
</protein>
<feature type="domain" description="Nudix hydrolase" evidence="3">
    <location>
        <begin position="1"/>
        <end position="131"/>
    </location>
</feature>
<dbReference type="RefSeq" id="WP_089966350.1">
    <property type="nucleotide sequence ID" value="NZ_FOCQ01000004.1"/>
</dbReference>
<dbReference type="PANTHER" id="PTHR43046:SF16">
    <property type="entry name" value="ADP-RIBOSE PYROPHOSPHATASE YJHB-RELATED"/>
    <property type="match status" value="1"/>
</dbReference>
<dbReference type="AlphaFoldDB" id="A0A1H8CXN7"/>
<dbReference type="OrthoDB" id="511483at2"/>
<dbReference type="Gene3D" id="3.90.79.10">
    <property type="entry name" value="Nucleoside Triphosphate Pyrophosphohydrolase"/>
    <property type="match status" value="1"/>
</dbReference>
<dbReference type="PROSITE" id="PS51462">
    <property type="entry name" value="NUDIX"/>
    <property type="match status" value="1"/>
</dbReference>
<evidence type="ECO:0000256" key="1">
    <source>
        <dbReference type="ARBA" id="ARBA00001946"/>
    </source>
</evidence>
<dbReference type="STRING" id="1173111.SAMN05444955_104169"/>
<dbReference type="InterPro" id="IPR015797">
    <property type="entry name" value="NUDIX_hydrolase-like_dom_sf"/>
</dbReference>
<keyword evidence="5" id="KW-1185">Reference proteome</keyword>
<name>A0A1H8CXN7_9BACL</name>
<gene>
    <name evidence="4" type="ORF">SAMN05444955_104169</name>
</gene>
<dbReference type="PANTHER" id="PTHR43046">
    <property type="entry name" value="GDP-MANNOSE MANNOSYL HYDROLASE"/>
    <property type="match status" value="1"/>
</dbReference>
<accession>A0A1H8CXN7</accession>
<proteinExistence type="predicted"/>
<organism evidence="4 5">
    <name type="scientific">Lihuaxuella thermophila</name>
    <dbReference type="NCBI Taxonomy" id="1173111"/>
    <lineage>
        <taxon>Bacteria</taxon>
        <taxon>Bacillati</taxon>
        <taxon>Bacillota</taxon>
        <taxon>Bacilli</taxon>
        <taxon>Bacillales</taxon>
        <taxon>Thermoactinomycetaceae</taxon>
        <taxon>Lihuaxuella</taxon>
    </lineage>
</organism>
<dbReference type="PRINTS" id="PR00502">
    <property type="entry name" value="NUDIXFAMILY"/>
</dbReference>
<dbReference type="InterPro" id="IPR020476">
    <property type="entry name" value="Nudix_hydrolase"/>
</dbReference>
<dbReference type="Pfam" id="PF00293">
    <property type="entry name" value="NUDIX"/>
    <property type="match status" value="1"/>
</dbReference>
<evidence type="ECO:0000313" key="4">
    <source>
        <dbReference type="EMBL" id="SEM99642.1"/>
    </source>
</evidence>
<evidence type="ECO:0000259" key="3">
    <source>
        <dbReference type="PROSITE" id="PS51462"/>
    </source>
</evidence>
<dbReference type="SUPFAM" id="SSF55811">
    <property type="entry name" value="Nudix"/>
    <property type="match status" value="1"/>
</dbReference>
<dbReference type="Proteomes" id="UP000199695">
    <property type="component" value="Unassembled WGS sequence"/>
</dbReference>